<feature type="domain" description="Multidrug resistance protein MdtA-like C-terminal permuted SH3" evidence="4">
    <location>
        <begin position="279"/>
        <end position="340"/>
    </location>
</feature>
<dbReference type="NCBIfam" id="TIGR01730">
    <property type="entry name" value="RND_mfp"/>
    <property type="match status" value="1"/>
</dbReference>
<protein>
    <submittedName>
        <fullName evidence="5">MexH family multidrug efflux RND transporter periplasmic adaptor subunit</fullName>
    </submittedName>
</protein>
<keyword evidence="6" id="KW-1185">Reference proteome</keyword>
<accession>A0A918DZ80</accession>
<name>A0A918DZ80_9GAMM</name>
<dbReference type="Gene3D" id="2.40.50.100">
    <property type="match status" value="1"/>
</dbReference>
<feature type="signal peptide" evidence="3">
    <location>
        <begin position="1"/>
        <end position="24"/>
    </location>
</feature>
<dbReference type="GO" id="GO:1990281">
    <property type="term" value="C:efflux pump complex"/>
    <property type="evidence" value="ECO:0007669"/>
    <property type="project" value="TreeGrafter"/>
</dbReference>
<keyword evidence="3" id="KW-0732">Signal</keyword>
<dbReference type="RefSeq" id="WP_229722088.1">
    <property type="nucleotide sequence ID" value="NZ_BMLT01000023.1"/>
</dbReference>
<evidence type="ECO:0000256" key="2">
    <source>
        <dbReference type="SAM" id="Coils"/>
    </source>
</evidence>
<gene>
    <name evidence="5" type="ORF">GCM10011348_47030</name>
</gene>
<evidence type="ECO:0000313" key="6">
    <source>
        <dbReference type="Proteomes" id="UP000599578"/>
    </source>
</evidence>
<dbReference type="InterPro" id="IPR058627">
    <property type="entry name" value="MdtA-like_C"/>
</dbReference>
<evidence type="ECO:0000259" key="4">
    <source>
        <dbReference type="Pfam" id="PF25967"/>
    </source>
</evidence>
<dbReference type="EMBL" id="BMLT01000023">
    <property type="protein sequence ID" value="GGO89386.1"/>
    <property type="molecule type" value="Genomic_DNA"/>
</dbReference>
<dbReference type="Gene3D" id="2.40.30.170">
    <property type="match status" value="1"/>
</dbReference>
<reference evidence="5 6" key="1">
    <citation type="journal article" date="2014" name="Int. J. Syst. Evol. Microbiol.">
        <title>Complete genome sequence of Corynebacterium casei LMG S-19264T (=DSM 44701T), isolated from a smear-ripened cheese.</title>
        <authorList>
            <consortium name="US DOE Joint Genome Institute (JGI-PGF)"/>
            <person name="Walter F."/>
            <person name="Albersmeier A."/>
            <person name="Kalinowski J."/>
            <person name="Ruckert C."/>
        </authorList>
    </citation>
    <scope>NUCLEOTIDE SEQUENCE [LARGE SCALE GENOMIC DNA]</scope>
    <source>
        <strain evidence="5 6">CGMCC 1.7286</strain>
    </source>
</reference>
<dbReference type="SUPFAM" id="SSF111369">
    <property type="entry name" value="HlyD-like secretion proteins"/>
    <property type="match status" value="1"/>
</dbReference>
<keyword evidence="2" id="KW-0175">Coiled coil</keyword>
<dbReference type="Gene3D" id="2.40.420.20">
    <property type="match status" value="1"/>
</dbReference>
<dbReference type="PANTHER" id="PTHR30469">
    <property type="entry name" value="MULTIDRUG RESISTANCE PROTEIN MDTA"/>
    <property type="match status" value="1"/>
</dbReference>
<dbReference type="GO" id="GO:0015562">
    <property type="term" value="F:efflux transmembrane transporter activity"/>
    <property type="evidence" value="ECO:0007669"/>
    <property type="project" value="TreeGrafter"/>
</dbReference>
<organism evidence="5 6">
    <name type="scientific">Marinobacterium nitratireducens</name>
    <dbReference type="NCBI Taxonomy" id="518897"/>
    <lineage>
        <taxon>Bacteria</taxon>
        <taxon>Pseudomonadati</taxon>
        <taxon>Pseudomonadota</taxon>
        <taxon>Gammaproteobacteria</taxon>
        <taxon>Oceanospirillales</taxon>
        <taxon>Oceanospirillaceae</taxon>
        <taxon>Marinobacterium</taxon>
    </lineage>
</organism>
<dbReference type="Gene3D" id="1.10.287.470">
    <property type="entry name" value="Helix hairpin bin"/>
    <property type="match status" value="1"/>
</dbReference>
<feature type="coiled-coil region" evidence="2">
    <location>
        <begin position="95"/>
        <end position="122"/>
    </location>
</feature>
<sequence length="358" mass="38538">MQSKQGFVLALTLLLCTAALSVRAQNLPGVGLAEVESTAIFDEIRLNGTVNALSRSSLSTSVAGLVQDVQVDVGDRVERGDVLIQLNDELERHALESARAATQAARAQLQEARRRLTEARTVGAGRNIAQTEVRARESAVATLEAELARMVAEQARQASQVERHRLAAPYSGVISAKTSDLGEWVSPGDALLTLVDIEHLRLDFQVPQDFYPKLNEHTEVLISTSPETAVGATIATAVPVSDPQLRTFLLRARPPAGLSLLPGMSVSATLRVFSGTQGLTVPRDAVNRYPEGRTTVWIAEPDGEDAYRVREQRVDVGHGFANRVVIHSGLNGSEQVVARGNEGLSDGMRVTRAGRESD</sequence>
<dbReference type="InterPro" id="IPR006143">
    <property type="entry name" value="RND_pump_MFP"/>
</dbReference>
<evidence type="ECO:0000256" key="3">
    <source>
        <dbReference type="SAM" id="SignalP"/>
    </source>
</evidence>
<comment type="similarity">
    <text evidence="1">Belongs to the membrane fusion protein (MFP) (TC 8.A.1) family.</text>
</comment>
<comment type="caution">
    <text evidence="5">The sequence shown here is derived from an EMBL/GenBank/DDBJ whole genome shotgun (WGS) entry which is preliminary data.</text>
</comment>
<evidence type="ECO:0000313" key="5">
    <source>
        <dbReference type="EMBL" id="GGO89386.1"/>
    </source>
</evidence>
<dbReference type="PANTHER" id="PTHR30469:SF15">
    <property type="entry name" value="HLYD FAMILY OF SECRETION PROTEINS"/>
    <property type="match status" value="1"/>
</dbReference>
<dbReference type="AlphaFoldDB" id="A0A918DZ80"/>
<feature type="chain" id="PRO_5037151015" evidence="3">
    <location>
        <begin position="25"/>
        <end position="358"/>
    </location>
</feature>
<dbReference type="Proteomes" id="UP000599578">
    <property type="component" value="Unassembled WGS sequence"/>
</dbReference>
<dbReference type="Pfam" id="PF25967">
    <property type="entry name" value="RND-MFP_C"/>
    <property type="match status" value="1"/>
</dbReference>
<proteinExistence type="inferred from homology"/>
<evidence type="ECO:0000256" key="1">
    <source>
        <dbReference type="ARBA" id="ARBA00009477"/>
    </source>
</evidence>